<dbReference type="InterPro" id="IPR036865">
    <property type="entry name" value="CRAL-TRIO_dom_sf"/>
</dbReference>
<dbReference type="InterPro" id="IPR022181">
    <property type="entry name" value="Bcl2-/adenovirus-E1B"/>
</dbReference>
<dbReference type="Gene3D" id="3.40.525.10">
    <property type="entry name" value="CRAL-TRIO lipid binding domain"/>
    <property type="match status" value="1"/>
</dbReference>
<dbReference type="Pfam" id="PF12496">
    <property type="entry name" value="BNIP2"/>
    <property type="match status" value="1"/>
</dbReference>
<evidence type="ECO:0000313" key="3">
    <source>
        <dbReference type="Ensembl" id="ENSAOWP00000004970.1"/>
    </source>
</evidence>
<protein>
    <submittedName>
        <fullName evidence="3">BCL2 interacting protein like</fullName>
    </submittedName>
</protein>
<dbReference type="SUPFAM" id="SSF52087">
    <property type="entry name" value="CRAL/TRIO domain"/>
    <property type="match status" value="1"/>
</dbReference>
<evidence type="ECO:0000259" key="2">
    <source>
        <dbReference type="PROSITE" id="PS50191"/>
    </source>
</evidence>
<feature type="region of interest" description="Disordered" evidence="1">
    <location>
        <begin position="34"/>
        <end position="120"/>
    </location>
</feature>
<evidence type="ECO:0000256" key="1">
    <source>
        <dbReference type="SAM" id="MobiDB-lite"/>
    </source>
</evidence>
<organism evidence="3 4">
    <name type="scientific">Apteryx owenii</name>
    <name type="common">Little spotted kiwi</name>
    <dbReference type="NCBI Taxonomy" id="8824"/>
    <lineage>
        <taxon>Eukaryota</taxon>
        <taxon>Metazoa</taxon>
        <taxon>Chordata</taxon>
        <taxon>Craniata</taxon>
        <taxon>Vertebrata</taxon>
        <taxon>Euteleostomi</taxon>
        <taxon>Archelosauria</taxon>
        <taxon>Archosauria</taxon>
        <taxon>Dinosauria</taxon>
        <taxon>Saurischia</taxon>
        <taxon>Theropoda</taxon>
        <taxon>Coelurosauria</taxon>
        <taxon>Aves</taxon>
        <taxon>Palaeognathae</taxon>
        <taxon>Apterygiformes</taxon>
        <taxon>Apterygidae</taxon>
        <taxon>Apteryx</taxon>
    </lineage>
</organism>
<accession>A0A8B9S537</accession>
<dbReference type="Pfam" id="PF13716">
    <property type="entry name" value="CRAL_TRIO_2"/>
    <property type="match status" value="1"/>
</dbReference>
<dbReference type="CDD" id="cd00170">
    <property type="entry name" value="SEC14"/>
    <property type="match status" value="1"/>
</dbReference>
<feature type="compositionally biased region" description="Acidic residues" evidence="1">
    <location>
        <begin position="103"/>
        <end position="114"/>
    </location>
</feature>
<reference evidence="3" key="1">
    <citation type="submission" date="2025-08" db="UniProtKB">
        <authorList>
            <consortium name="Ensembl"/>
        </authorList>
    </citation>
    <scope>IDENTIFICATION</scope>
</reference>
<dbReference type="Ensembl" id="ENSAOWT00000005651.1">
    <property type="protein sequence ID" value="ENSAOWP00000004970.1"/>
    <property type="gene ID" value="ENSAOWG00000003441.1"/>
</dbReference>
<dbReference type="InterPro" id="IPR001251">
    <property type="entry name" value="CRAL-TRIO_dom"/>
</dbReference>
<dbReference type="GO" id="GO:0006915">
    <property type="term" value="P:apoptotic process"/>
    <property type="evidence" value="ECO:0007669"/>
    <property type="project" value="TreeGrafter"/>
</dbReference>
<dbReference type="PANTHER" id="PTHR12112:SF21">
    <property type="entry name" value="BCL-2_ADENOVIRUS E1B 19 KDA-INTERACTING PROTEIN 2-LIKE PROTEIN"/>
    <property type="match status" value="1"/>
</dbReference>
<dbReference type="PROSITE" id="PS50191">
    <property type="entry name" value="CRAL_TRIO"/>
    <property type="match status" value="1"/>
</dbReference>
<dbReference type="AlphaFoldDB" id="A0A8B9S537"/>
<evidence type="ECO:0000313" key="4">
    <source>
        <dbReference type="Proteomes" id="UP000694424"/>
    </source>
</evidence>
<name>A0A8B9S537_APTOW</name>
<dbReference type="PANTHER" id="PTHR12112">
    <property type="entry name" value="BNIP - RELATED"/>
    <property type="match status" value="1"/>
</dbReference>
<keyword evidence="4" id="KW-1185">Reference proteome</keyword>
<sequence length="302" mass="33369">SQSSSPGLSRCLSLQVTGTGMTAVMGTAGIQGLELSEEWQDEDFPGLLPEEDAQGPPRPMRRRLSAPELSLALERTESAERSPDASIDLDLDALETPSGSEPEGPDAFEWEDEGPCPTGTRRVLDVEDEGGRRWRLFLGERLEQKVDLSAVEPYTRILSHGGYHSEGLGVILLFAACHLPDGSIPQYDYVMEHLLRYIVGTLEVTVADRYTLVCLSGAAARGQIPSFGWMKRCYRAVDRRLRKSLQAVIIVHPTWYIKALVALSRPFLSPTFSGKVRFAASLQELTRLVPLEPALVPEPVRR</sequence>
<feature type="domain" description="CRAL-TRIO" evidence="2">
    <location>
        <begin position="147"/>
        <end position="302"/>
    </location>
</feature>
<feature type="compositionally biased region" description="Acidic residues" evidence="1">
    <location>
        <begin position="35"/>
        <end position="53"/>
    </location>
</feature>
<reference evidence="3" key="2">
    <citation type="submission" date="2025-09" db="UniProtKB">
        <authorList>
            <consortium name="Ensembl"/>
        </authorList>
    </citation>
    <scope>IDENTIFICATION</scope>
</reference>
<proteinExistence type="predicted"/>
<dbReference type="Proteomes" id="UP000694424">
    <property type="component" value="Unplaced"/>
</dbReference>
<dbReference type="GO" id="GO:0005737">
    <property type="term" value="C:cytoplasm"/>
    <property type="evidence" value="ECO:0007669"/>
    <property type="project" value="TreeGrafter"/>
</dbReference>
<feature type="compositionally biased region" description="Basic and acidic residues" evidence="1">
    <location>
        <begin position="74"/>
        <end position="83"/>
    </location>
</feature>